<dbReference type="InterPro" id="IPR001584">
    <property type="entry name" value="Integrase_cat-core"/>
</dbReference>
<dbReference type="GO" id="GO:0003676">
    <property type="term" value="F:nucleic acid binding"/>
    <property type="evidence" value="ECO:0007669"/>
    <property type="project" value="InterPro"/>
</dbReference>
<dbReference type="PANTHER" id="PTHR37984">
    <property type="entry name" value="PROTEIN CBG26694"/>
    <property type="match status" value="1"/>
</dbReference>
<evidence type="ECO:0000313" key="2">
    <source>
        <dbReference type="EMBL" id="OMH80446.1"/>
    </source>
</evidence>
<evidence type="ECO:0000313" key="3">
    <source>
        <dbReference type="Proteomes" id="UP000188320"/>
    </source>
</evidence>
<dbReference type="InterPro" id="IPR050951">
    <property type="entry name" value="Retrovirus_Pol_polyprotein"/>
</dbReference>
<protein>
    <submittedName>
        <fullName evidence="2">Pro-Pol polyprotein</fullName>
    </submittedName>
</protein>
<dbReference type="PROSITE" id="PS50994">
    <property type="entry name" value="INTEGRASE"/>
    <property type="match status" value="1"/>
</dbReference>
<accession>A0A1R1PHJ3</accession>
<name>A0A1R1PHJ3_ZANCU</name>
<dbReference type="EMBL" id="LSSK01001190">
    <property type="protein sequence ID" value="OMH80446.1"/>
    <property type="molecule type" value="Genomic_DNA"/>
</dbReference>
<organism evidence="2 3">
    <name type="scientific">Zancudomyces culisetae</name>
    <name type="common">Gut fungus</name>
    <name type="synonym">Smittium culisetae</name>
    <dbReference type="NCBI Taxonomy" id="1213189"/>
    <lineage>
        <taxon>Eukaryota</taxon>
        <taxon>Fungi</taxon>
        <taxon>Fungi incertae sedis</taxon>
        <taxon>Zoopagomycota</taxon>
        <taxon>Kickxellomycotina</taxon>
        <taxon>Harpellomycetes</taxon>
        <taxon>Harpellales</taxon>
        <taxon>Legeriomycetaceae</taxon>
        <taxon>Zancudomyces</taxon>
    </lineage>
</organism>
<proteinExistence type="predicted"/>
<comment type="caution">
    <text evidence="2">The sequence shown here is derived from an EMBL/GenBank/DDBJ whole genome shotgun (WGS) entry which is preliminary data.</text>
</comment>
<dbReference type="SUPFAM" id="SSF53098">
    <property type="entry name" value="Ribonuclease H-like"/>
    <property type="match status" value="1"/>
</dbReference>
<dbReference type="Gene3D" id="3.30.420.10">
    <property type="entry name" value="Ribonuclease H-like superfamily/Ribonuclease H"/>
    <property type="match status" value="1"/>
</dbReference>
<dbReference type="GO" id="GO:0015074">
    <property type="term" value="P:DNA integration"/>
    <property type="evidence" value="ECO:0007669"/>
    <property type="project" value="InterPro"/>
</dbReference>
<dbReference type="Proteomes" id="UP000188320">
    <property type="component" value="Unassembled WGS sequence"/>
</dbReference>
<dbReference type="OrthoDB" id="2273864at2759"/>
<reference evidence="3" key="1">
    <citation type="submission" date="2017-01" db="EMBL/GenBank/DDBJ databases">
        <authorList>
            <person name="Wang Y."/>
            <person name="White M."/>
            <person name="Kvist S."/>
            <person name="Moncalvo J.-M."/>
        </authorList>
    </citation>
    <scope>NUCLEOTIDE SEQUENCE [LARGE SCALE GENOMIC DNA]</scope>
    <source>
        <strain evidence="3">COL-18-3</strain>
    </source>
</reference>
<evidence type="ECO:0000259" key="1">
    <source>
        <dbReference type="PROSITE" id="PS50994"/>
    </source>
</evidence>
<dbReference type="AlphaFoldDB" id="A0A1R1PHJ3"/>
<feature type="domain" description="Integrase catalytic" evidence="1">
    <location>
        <begin position="1"/>
        <end position="103"/>
    </location>
</feature>
<dbReference type="GO" id="GO:0005634">
    <property type="term" value="C:nucleus"/>
    <property type="evidence" value="ECO:0007669"/>
    <property type="project" value="UniProtKB-ARBA"/>
</dbReference>
<gene>
    <name evidence="2" type="ORF">AX774_g6118</name>
</gene>
<sequence>MDAIGPINPPSENGNRFILTTIDYCTKWPIALALPNLLSQTIISFIVNEIVKNYGIPLKIISNRCSSFVGEVTTFIYAWFGIKHSPTTPYRPQSNCQVEMLNQ</sequence>
<dbReference type="InterPro" id="IPR036397">
    <property type="entry name" value="RNaseH_sf"/>
</dbReference>
<dbReference type="InterPro" id="IPR012337">
    <property type="entry name" value="RNaseH-like_sf"/>
</dbReference>
<keyword evidence="3" id="KW-1185">Reference proteome</keyword>
<dbReference type="PANTHER" id="PTHR37984:SF5">
    <property type="entry name" value="PROTEIN NYNRIN-LIKE"/>
    <property type="match status" value="1"/>
</dbReference>